<name>A0A699IK34_TANCI</name>
<dbReference type="EMBL" id="BKCJ010294794">
    <property type="protein sequence ID" value="GEZ56754.1"/>
    <property type="molecule type" value="Genomic_DNA"/>
</dbReference>
<proteinExistence type="predicted"/>
<gene>
    <name evidence="2" type="ORF">Tci_528727</name>
</gene>
<reference evidence="2" key="1">
    <citation type="journal article" date="2019" name="Sci. Rep.">
        <title>Draft genome of Tanacetum cinerariifolium, the natural source of mosquito coil.</title>
        <authorList>
            <person name="Yamashiro T."/>
            <person name="Shiraishi A."/>
            <person name="Satake H."/>
            <person name="Nakayama K."/>
        </authorList>
    </citation>
    <scope>NUCLEOTIDE SEQUENCE</scope>
</reference>
<sequence>MMREWMAMQIEANDCMKDQGDVKAIKEDETEPIPTRPNPNPITSNSPTLPPFLKDCTVHIPYTNAKTFADIVLPNHVGDEELNSTDGVRTGKMTKKNDMILPK</sequence>
<organism evidence="2">
    <name type="scientific">Tanacetum cinerariifolium</name>
    <name type="common">Dalmatian daisy</name>
    <name type="synonym">Chrysanthemum cinerariifolium</name>
    <dbReference type="NCBI Taxonomy" id="118510"/>
    <lineage>
        <taxon>Eukaryota</taxon>
        <taxon>Viridiplantae</taxon>
        <taxon>Streptophyta</taxon>
        <taxon>Embryophyta</taxon>
        <taxon>Tracheophyta</taxon>
        <taxon>Spermatophyta</taxon>
        <taxon>Magnoliopsida</taxon>
        <taxon>eudicotyledons</taxon>
        <taxon>Gunneridae</taxon>
        <taxon>Pentapetalae</taxon>
        <taxon>asterids</taxon>
        <taxon>campanulids</taxon>
        <taxon>Asterales</taxon>
        <taxon>Asteraceae</taxon>
        <taxon>Asteroideae</taxon>
        <taxon>Anthemideae</taxon>
        <taxon>Anthemidinae</taxon>
        <taxon>Tanacetum</taxon>
    </lineage>
</organism>
<accession>A0A699IK34</accession>
<protein>
    <submittedName>
        <fullName evidence="2">Uncharacterized protein</fullName>
    </submittedName>
</protein>
<evidence type="ECO:0000313" key="2">
    <source>
        <dbReference type="EMBL" id="GEZ56754.1"/>
    </source>
</evidence>
<feature type="region of interest" description="Disordered" evidence="1">
    <location>
        <begin position="78"/>
        <end position="103"/>
    </location>
</feature>
<evidence type="ECO:0000256" key="1">
    <source>
        <dbReference type="SAM" id="MobiDB-lite"/>
    </source>
</evidence>
<feature type="region of interest" description="Disordered" evidence="1">
    <location>
        <begin position="26"/>
        <end position="48"/>
    </location>
</feature>
<comment type="caution">
    <text evidence="2">The sequence shown here is derived from an EMBL/GenBank/DDBJ whole genome shotgun (WGS) entry which is preliminary data.</text>
</comment>
<dbReference type="AlphaFoldDB" id="A0A699IK34"/>